<keyword evidence="1" id="KW-0732">Signal</keyword>
<accession>A0A074WLE3</accession>
<feature type="chain" id="PRO_5001701569" description="Secreted protein" evidence="1">
    <location>
        <begin position="19"/>
        <end position="197"/>
    </location>
</feature>
<name>A0A074WLE3_AURM1</name>
<feature type="signal peptide" evidence="1">
    <location>
        <begin position="1"/>
        <end position="18"/>
    </location>
</feature>
<proteinExistence type="predicted"/>
<dbReference type="HOGENOM" id="CLU_095070_2_1_1"/>
<evidence type="ECO:0000313" key="2">
    <source>
        <dbReference type="EMBL" id="KEQ63221.1"/>
    </source>
</evidence>
<protein>
    <recommendedName>
        <fullName evidence="4">Secreted protein</fullName>
    </recommendedName>
</protein>
<dbReference type="RefSeq" id="XP_040880244.1">
    <property type="nucleotide sequence ID" value="XM_041021480.1"/>
</dbReference>
<organism evidence="2 3">
    <name type="scientific">Aureobasidium melanogenum (strain CBS 110374)</name>
    <name type="common">Aureobasidium pullulans var. melanogenum</name>
    <dbReference type="NCBI Taxonomy" id="1043003"/>
    <lineage>
        <taxon>Eukaryota</taxon>
        <taxon>Fungi</taxon>
        <taxon>Dikarya</taxon>
        <taxon>Ascomycota</taxon>
        <taxon>Pezizomycotina</taxon>
        <taxon>Dothideomycetes</taxon>
        <taxon>Dothideomycetidae</taxon>
        <taxon>Dothideales</taxon>
        <taxon>Saccotheciaceae</taxon>
        <taxon>Aureobasidium</taxon>
    </lineage>
</organism>
<evidence type="ECO:0000256" key="1">
    <source>
        <dbReference type="SAM" id="SignalP"/>
    </source>
</evidence>
<dbReference type="GeneID" id="63914853"/>
<evidence type="ECO:0000313" key="3">
    <source>
        <dbReference type="Proteomes" id="UP000030672"/>
    </source>
</evidence>
<dbReference type="Proteomes" id="UP000030672">
    <property type="component" value="Unassembled WGS sequence"/>
</dbReference>
<sequence>MALRTIIVSLLCFLAVVAVYNSGVLTSSNMSSSSHEAGSTRDLKVLLSSGSSPSTLKVTVENKSRSHTYSLFAWDTPLDEQALNIGALTLEDARTGEAIPGPQLKVNRKLPPPRDAVVEVSPQSAVSREINLSFPWLPKDGKVYRVQVQGQWKAVWAKLAAQVTDEELSKMSGDSHLLEENIRSESTELRLGEASTS</sequence>
<keyword evidence="3" id="KW-1185">Reference proteome</keyword>
<gene>
    <name evidence="2" type="ORF">M437DRAFT_47584</name>
</gene>
<evidence type="ECO:0008006" key="4">
    <source>
        <dbReference type="Google" id="ProtNLM"/>
    </source>
</evidence>
<dbReference type="Gene3D" id="2.60.40.2970">
    <property type="match status" value="1"/>
</dbReference>
<dbReference type="AlphaFoldDB" id="A0A074WLE3"/>
<dbReference type="EMBL" id="KL584832">
    <property type="protein sequence ID" value="KEQ63221.1"/>
    <property type="molecule type" value="Genomic_DNA"/>
</dbReference>
<reference evidence="2 3" key="1">
    <citation type="journal article" date="2014" name="BMC Genomics">
        <title>Genome sequencing of four Aureobasidium pullulans varieties: biotechnological potential, stress tolerance, and description of new species.</title>
        <authorList>
            <person name="Gostin Ar C."/>
            <person name="Ohm R.A."/>
            <person name="Kogej T."/>
            <person name="Sonjak S."/>
            <person name="Turk M."/>
            <person name="Zajc J."/>
            <person name="Zalar P."/>
            <person name="Grube M."/>
            <person name="Sun H."/>
            <person name="Han J."/>
            <person name="Sharma A."/>
            <person name="Chiniquy J."/>
            <person name="Ngan C.Y."/>
            <person name="Lipzen A."/>
            <person name="Barry K."/>
            <person name="Grigoriev I.V."/>
            <person name="Gunde-Cimerman N."/>
        </authorList>
    </citation>
    <scope>NUCLEOTIDE SEQUENCE [LARGE SCALE GENOMIC DNA]</scope>
    <source>
        <strain evidence="2 3">CBS 110374</strain>
    </source>
</reference>